<feature type="transmembrane region" description="Helical" evidence="11">
    <location>
        <begin position="82"/>
        <end position="98"/>
    </location>
</feature>
<feature type="transmembrane region" description="Helical" evidence="11">
    <location>
        <begin position="133"/>
        <end position="153"/>
    </location>
</feature>
<comment type="subcellular location">
    <subcellularLocation>
        <location evidence="1">Cell membrane</location>
        <topology evidence="1">Multi-pass membrane protein</topology>
    </subcellularLocation>
</comment>
<proteinExistence type="predicted"/>
<name>A0A0P0YYH4_9HYPH</name>
<evidence type="ECO:0000313" key="12">
    <source>
        <dbReference type="EMBL" id="BAT26330.1"/>
    </source>
</evidence>
<dbReference type="RefSeq" id="WP_060607429.1">
    <property type="nucleotide sequence ID" value="NZ_BBWQ01000018.1"/>
</dbReference>
<evidence type="ECO:0000256" key="9">
    <source>
        <dbReference type="ARBA" id="ARBA00025439"/>
    </source>
</evidence>
<keyword evidence="6 11" id="KW-0812">Transmembrane</keyword>
<comment type="function">
    <text evidence="9">Part of the ABC transporter complex LsrABCD involved in autoinducer 2 (AI-2) import. Probably responsible for the translocation of the substrate across the membrane.</text>
</comment>
<feature type="transmembrane region" description="Helical" evidence="11">
    <location>
        <begin position="173"/>
        <end position="195"/>
    </location>
</feature>
<dbReference type="GO" id="GO:0022857">
    <property type="term" value="F:transmembrane transporter activity"/>
    <property type="evidence" value="ECO:0007669"/>
    <property type="project" value="InterPro"/>
</dbReference>
<evidence type="ECO:0000256" key="6">
    <source>
        <dbReference type="ARBA" id="ARBA00022692"/>
    </source>
</evidence>
<feature type="transmembrane region" description="Helical" evidence="11">
    <location>
        <begin position="226"/>
        <end position="245"/>
    </location>
</feature>
<evidence type="ECO:0000256" key="5">
    <source>
        <dbReference type="ARBA" id="ARBA00022519"/>
    </source>
</evidence>
<keyword evidence="8 11" id="KW-0472">Membrane</keyword>
<evidence type="ECO:0000256" key="3">
    <source>
        <dbReference type="ARBA" id="ARBA00022448"/>
    </source>
</evidence>
<dbReference type="EMBL" id="LC066371">
    <property type="protein sequence ID" value="BAT26330.1"/>
    <property type="molecule type" value="Genomic_DNA"/>
</dbReference>
<organism evidence="12">
    <name type="scientific">Aureimonas altamirensis</name>
    <dbReference type="NCBI Taxonomy" id="370622"/>
    <lineage>
        <taxon>Bacteria</taxon>
        <taxon>Pseudomonadati</taxon>
        <taxon>Pseudomonadota</taxon>
        <taxon>Alphaproteobacteria</taxon>
        <taxon>Hyphomicrobiales</taxon>
        <taxon>Aurantimonadaceae</taxon>
        <taxon>Aureimonas</taxon>
    </lineage>
</organism>
<evidence type="ECO:0000256" key="1">
    <source>
        <dbReference type="ARBA" id="ARBA00004651"/>
    </source>
</evidence>
<reference evidence="12" key="1">
    <citation type="journal article" date="2015" name="Proc. Natl. Acad. Sci. U.S.A.">
        <title>Bacterial clade with the ribosomal RNA operon on a small plasmid rather than the chromosome.</title>
        <authorList>
            <person name="Anda M."/>
            <person name="Ohtsubo Y."/>
            <person name="Okubo T."/>
            <person name="Sugawara M."/>
            <person name="Nagata Y."/>
            <person name="Tsuda M."/>
            <person name="Minamisawa K."/>
            <person name="Mitsui H."/>
        </authorList>
    </citation>
    <scope>NUCLEOTIDE SEQUENCE</scope>
    <source>
        <strain evidence="12">DSM 21988</strain>
    </source>
</reference>
<dbReference type="PANTHER" id="PTHR32196">
    <property type="entry name" value="ABC TRANSPORTER PERMEASE PROTEIN YPHD-RELATED-RELATED"/>
    <property type="match status" value="1"/>
</dbReference>
<feature type="transmembrane region" description="Helical" evidence="11">
    <location>
        <begin position="308"/>
        <end position="329"/>
    </location>
</feature>
<keyword evidence="7 11" id="KW-1133">Transmembrane helix</keyword>
<sequence length="331" mass="33559">MSNAVSARRRLSPRAKAALGLFARYATIIGLVAMIAAFSILSPRAFPTVSNFTNVLNQASLAMIIAAGLTLAVVVGELDLSIGFAASLHGILVTGLIVSNKLPIPVAVVIVLAAGALIGLVNGLIVTKVKVNSVIATLGVGTILTGLAFAYSAGVPIVSGVPEAFLQLSLGRWLFGIPNNIVVMAIVVGSLWILVERSALGQEIQAVGGNPAAARLAGIDVDRIKILGFVISGVCAALTGILLASRLGSGTASAADSYLLTAFAAVFLGSATLRDGEFHVLGTLIGALIIAFGFNGLNIFGAPTYSQYVLQGAILIVAVGLSSLGRSAAES</sequence>
<dbReference type="InterPro" id="IPR001851">
    <property type="entry name" value="ABC_transp_permease"/>
</dbReference>
<evidence type="ECO:0000256" key="2">
    <source>
        <dbReference type="ARBA" id="ARBA00011262"/>
    </source>
</evidence>
<feature type="transmembrane region" description="Helical" evidence="11">
    <location>
        <begin position="55"/>
        <end position="75"/>
    </location>
</feature>
<evidence type="ECO:0000256" key="10">
    <source>
        <dbReference type="ARBA" id="ARBA00039381"/>
    </source>
</evidence>
<keyword evidence="5" id="KW-0997">Cell inner membrane</keyword>
<feature type="transmembrane region" description="Helical" evidence="11">
    <location>
        <begin position="104"/>
        <end position="126"/>
    </location>
</feature>
<dbReference type="PANTHER" id="PTHR32196:SF71">
    <property type="entry name" value="AUTOINDUCER 2 IMPORT SYSTEM PERMEASE PROTEIN LSRD"/>
    <property type="match status" value="1"/>
</dbReference>
<evidence type="ECO:0000256" key="4">
    <source>
        <dbReference type="ARBA" id="ARBA00022475"/>
    </source>
</evidence>
<dbReference type="GO" id="GO:0005886">
    <property type="term" value="C:plasma membrane"/>
    <property type="evidence" value="ECO:0007669"/>
    <property type="project" value="UniProtKB-SubCell"/>
</dbReference>
<accession>A0A0P0YYH4</accession>
<feature type="transmembrane region" description="Helical" evidence="11">
    <location>
        <begin position="21"/>
        <end position="43"/>
    </location>
</feature>
<dbReference type="Pfam" id="PF02653">
    <property type="entry name" value="BPD_transp_2"/>
    <property type="match status" value="1"/>
</dbReference>
<feature type="transmembrane region" description="Helical" evidence="11">
    <location>
        <begin position="257"/>
        <end position="273"/>
    </location>
</feature>
<keyword evidence="3" id="KW-0813">Transport</keyword>
<evidence type="ECO:0000256" key="7">
    <source>
        <dbReference type="ARBA" id="ARBA00022989"/>
    </source>
</evidence>
<evidence type="ECO:0000256" key="11">
    <source>
        <dbReference type="SAM" id="Phobius"/>
    </source>
</evidence>
<dbReference type="AlphaFoldDB" id="A0A0P0YYH4"/>
<feature type="transmembrane region" description="Helical" evidence="11">
    <location>
        <begin position="280"/>
        <end position="302"/>
    </location>
</feature>
<evidence type="ECO:0000256" key="8">
    <source>
        <dbReference type="ARBA" id="ARBA00023136"/>
    </source>
</evidence>
<dbReference type="CDD" id="cd06579">
    <property type="entry name" value="TM_PBP1_transp_AraH_like"/>
    <property type="match status" value="1"/>
</dbReference>
<comment type="subunit">
    <text evidence="2">The complex is composed of two ATP-binding proteins (LsrA), two transmembrane proteins (LsrC and LsrD) and a solute-binding protein (LsrB).</text>
</comment>
<protein>
    <recommendedName>
        <fullName evidence="10">Autoinducer 2 import system permease protein LsrD</fullName>
    </recommendedName>
</protein>
<keyword evidence="4" id="KW-1003">Cell membrane</keyword>